<evidence type="ECO:0000256" key="8">
    <source>
        <dbReference type="SAM" id="Phobius"/>
    </source>
</evidence>
<feature type="transmembrane region" description="Helical" evidence="8">
    <location>
        <begin position="283"/>
        <end position="304"/>
    </location>
</feature>
<feature type="transmembrane region" description="Helical" evidence="8">
    <location>
        <begin position="398"/>
        <end position="419"/>
    </location>
</feature>
<dbReference type="GO" id="GO:0033619">
    <property type="term" value="P:membrane protein proteolysis"/>
    <property type="evidence" value="ECO:0007669"/>
    <property type="project" value="TreeGrafter"/>
</dbReference>
<comment type="similarity">
    <text evidence="2">Belongs to the peptidase A22B family.</text>
</comment>
<feature type="transmembrane region" description="Helical" evidence="8">
    <location>
        <begin position="166"/>
        <end position="184"/>
    </location>
</feature>
<dbReference type="GO" id="GO:0098553">
    <property type="term" value="C:lumenal side of endoplasmic reticulum membrane"/>
    <property type="evidence" value="ECO:0007669"/>
    <property type="project" value="TreeGrafter"/>
</dbReference>
<dbReference type="GO" id="GO:0030660">
    <property type="term" value="C:Golgi-associated vesicle membrane"/>
    <property type="evidence" value="ECO:0007669"/>
    <property type="project" value="TreeGrafter"/>
</dbReference>
<reference evidence="9" key="1">
    <citation type="submission" date="2020-06" db="EMBL/GenBank/DDBJ databases">
        <authorList>
            <person name="Ji K."/>
            <person name="Li J."/>
        </authorList>
    </citation>
    <scope>NUCLEOTIDE SEQUENCE</scope>
    <source>
        <strain evidence="9">JKM2019</strain>
        <tissue evidence="9">Whole body</tissue>
    </source>
</reference>
<proteinExistence type="inferred from homology"/>
<keyword evidence="4" id="KW-0378">Hydrolase</keyword>
<dbReference type="InterPro" id="IPR006639">
    <property type="entry name" value="Preselin/SPP"/>
</dbReference>
<evidence type="ECO:0000256" key="7">
    <source>
        <dbReference type="SAM" id="MobiDB-lite"/>
    </source>
</evidence>
<feature type="transmembrane region" description="Helical" evidence="8">
    <location>
        <begin position="258"/>
        <end position="276"/>
    </location>
</feature>
<evidence type="ECO:0000256" key="2">
    <source>
        <dbReference type="ARBA" id="ARBA00006859"/>
    </source>
</evidence>
<dbReference type="GO" id="GO:0006465">
    <property type="term" value="P:signal peptide processing"/>
    <property type="evidence" value="ECO:0007669"/>
    <property type="project" value="TreeGrafter"/>
</dbReference>
<feature type="region of interest" description="Disordered" evidence="7">
    <location>
        <begin position="128"/>
        <end position="155"/>
    </location>
</feature>
<dbReference type="GO" id="GO:0098554">
    <property type="term" value="C:cytoplasmic side of endoplasmic reticulum membrane"/>
    <property type="evidence" value="ECO:0007669"/>
    <property type="project" value="TreeGrafter"/>
</dbReference>
<dbReference type="AlphaFoldDB" id="A0A9D4NUF3"/>
<dbReference type="SMART" id="SM00730">
    <property type="entry name" value="PSN"/>
    <property type="match status" value="1"/>
</dbReference>
<sequence>MRSQSTTTKTFVQNQQQQLNSNHHLLHHHLISDNNNGISGGGGTGGVGIGVGNHHIHHHPHLQHNHHHHHMNPHLIHHNVVDPNISSTEFQSNQWMYTLMDSSRVSTFLIPMLLIVYGSFRSLNMEQEAKQKEKEREKDGLLPSTSSSSSSSGDNNNVQTLDTMQALCLPLGASISLLVMFFFFDSMQMLFAICTAIIAAIALAFLLLPMCQYIMKPCTEKKKISLGICGRFTPAELVSFSLSVTIVCIWVLTGHWLLMDAMGMGLCVAFIAFVRLPSLKVSTLLLTGLLIYDVFWVFFSSYIFSSNVMVRVATKTAENPVGIVSKRFHLNGGKDVPKLSLPGKLIFPSLQNSGHFSMLGLGDIVMPGLLLCFVLRYDAYKRTLLNSADAGVPPPKHLNRFTYFHCSLIGYFFGLLTATVSSEVFKAAQPALLYLVPFTLLPLLTMAYLKGDLRRMWSEPFITTSLPKNLDV</sequence>
<comment type="caution">
    <text evidence="9">The sequence shown here is derived from an EMBL/GenBank/DDBJ whole genome shotgun (WGS) entry which is preliminary data.</text>
</comment>
<feature type="transmembrane region" description="Helical" evidence="8">
    <location>
        <begin position="356"/>
        <end position="377"/>
    </location>
</feature>
<dbReference type="PANTHER" id="PTHR12174">
    <property type="entry name" value="SIGNAL PEPTIDE PEPTIDASE"/>
    <property type="match status" value="1"/>
</dbReference>
<dbReference type="InterPro" id="IPR007369">
    <property type="entry name" value="Peptidase_A22B_SPP"/>
</dbReference>
<gene>
    <name evidence="9" type="ORF">HUG17_9247</name>
</gene>
<dbReference type="PANTHER" id="PTHR12174:SF22">
    <property type="entry name" value="SIGNAL PEPTIDE PEPTIDASE-LIKE 3"/>
    <property type="match status" value="1"/>
</dbReference>
<feature type="transmembrane region" description="Helical" evidence="8">
    <location>
        <begin position="190"/>
        <end position="211"/>
    </location>
</feature>
<evidence type="ECO:0000313" key="9">
    <source>
        <dbReference type="EMBL" id="KAH7638142.1"/>
    </source>
</evidence>
<evidence type="ECO:0000256" key="6">
    <source>
        <dbReference type="ARBA" id="ARBA00023136"/>
    </source>
</evidence>
<feature type="transmembrane region" description="Helical" evidence="8">
    <location>
        <begin position="431"/>
        <end position="449"/>
    </location>
</feature>
<reference evidence="9" key="2">
    <citation type="journal article" date="2021" name="World Allergy Organ. J.">
        <title>Chromosome-level assembly of Dermatophagoides farinae genome and transcriptome reveals two novel allergens Der f 37 and Der f 39.</title>
        <authorList>
            <person name="Chen J."/>
            <person name="Cai Z."/>
            <person name="Fan D."/>
            <person name="Hu J."/>
            <person name="Hou Y."/>
            <person name="He Y."/>
            <person name="Zhang Z."/>
            <person name="Zhao Z."/>
            <person name="Gao P."/>
            <person name="Hu W."/>
            <person name="Sun J."/>
            <person name="Li J."/>
            <person name="Ji K."/>
        </authorList>
    </citation>
    <scope>NUCLEOTIDE SEQUENCE</scope>
    <source>
        <strain evidence="9">JKM2019</strain>
    </source>
</reference>
<evidence type="ECO:0000256" key="3">
    <source>
        <dbReference type="ARBA" id="ARBA00022692"/>
    </source>
</evidence>
<evidence type="ECO:0000256" key="1">
    <source>
        <dbReference type="ARBA" id="ARBA00004127"/>
    </source>
</evidence>
<dbReference type="GO" id="GO:0042500">
    <property type="term" value="F:aspartic endopeptidase activity, intramembrane cleaving"/>
    <property type="evidence" value="ECO:0007669"/>
    <property type="project" value="InterPro"/>
</dbReference>
<evidence type="ECO:0000256" key="4">
    <source>
        <dbReference type="ARBA" id="ARBA00022801"/>
    </source>
</evidence>
<protein>
    <submittedName>
        <fullName evidence="9">Signal peptide peptidase-like 3</fullName>
    </submittedName>
</protein>
<dbReference type="Pfam" id="PF04258">
    <property type="entry name" value="Peptidase_A22B"/>
    <property type="match status" value="1"/>
</dbReference>
<organism evidence="9">
    <name type="scientific">Dermatophagoides farinae</name>
    <name type="common">American house dust mite</name>
    <dbReference type="NCBI Taxonomy" id="6954"/>
    <lineage>
        <taxon>Eukaryota</taxon>
        <taxon>Metazoa</taxon>
        <taxon>Ecdysozoa</taxon>
        <taxon>Arthropoda</taxon>
        <taxon>Chelicerata</taxon>
        <taxon>Arachnida</taxon>
        <taxon>Acari</taxon>
        <taxon>Acariformes</taxon>
        <taxon>Sarcoptiformes</taxon>
        <taxon>Astigmata</taxon>
        <taxon>Psoroptidia</taxon>
        <taxon>Analgoidea</taxon>
        <taxon>Pyroglyphidae</taxon>
        <taxon>Dermatophagoidinae</taxon>
        <taxon>Dermatophagoides</taxon>
    </lineage>
</organism>
<evidence type="ECO:0000256" key="5">
    <source>
        <dbReference type="ARBA" id="ARBA00022989"/>
    </source>
</evidence>
<comment type="subcellular location">
    <subcellularLocation>
        <location evidence="1">Endomembrane system</location>
        <topology evidence="1">Multi-pass membrane protein</topology>
    </subcellularLocation>
</comment>
<dbReference type="EMBL" id="SDOV01000008">
    <property type="protein sequence ID" value="KAH7638142.1"/>
    <property type="molecule type" value="Genomic_DNA"/>
</dbReference>
<name>A0A9D4NUF3_DERFA</name>
<accession>A0A9D4NUF3</accession>
<feature type="transmembrane region" description="Helical" evidence="8">
    <location>
        <begin position="232"/>
        <end position="252"/>
    </location>
</feature>
<dbReference type="Proteomes" id="UP000828236">
    <property type="component" value="Unassembled WGS sequence"/>
</dbReference>
<feature type="compositionally biased region" description="Basic and acidic residues" evidence="7">
    <location>
        <begin position="128"/>
        <end position="140"/>
    </location>
</feature>
<keyword evidence="5 8" id="KW-1133">Transmembrane helix</keyword>
<keyword evidence="6 8" id="KW-0472">Membrane</keyword>
<keyword evidence="3 8" id="KW-0812">Transmembrane</keyword>